<dbReference type="PIRSF" id="PIRSF001467">
    <property type="entry name" value="Peptidylpro_ismrse"/>
    <property type="match status" value="1"/>
</dbReference>
<dbReference type="EMBL" id="PXYV01000094">
    <property type="protein sequence ID" value="PSR20039.1"/>
    <property type="molecule type" value="Genomic_DNA"/>
</dbReference>
<evidence type="ECO:0000256" key="4">
    <source>
        <dbReference type="ARBA" id="ARBA00023235"/>
    </source>
</evidence>
<dbReference type="EC" id="5.2.1.8" evidence="5"/>
<dbReference type="InterPro" id="IPR044666">
    <property type="entry name" value="Cyclophilin_A-like"/>
</dbReference>
<dbReference type="InterPro" id="IPR024936">
    <property type="entry name" value="Cyclophilin-type_PPIase"/>
</dbReference>
<dbReference type="PANTHER" id="PTHR45625:SF4">
    <property type="entry name" value="PEPTIDYLPROLYL ISOMERASE DOMAIN AND WD REPEAT-CONTAINING PROTEIN 1"/>
    <property type="match status" value="1"/>
</dbReference>
<evidence type="ECO:0000259" key="6">
    <source>
        <dbReference type="PROSITE" id="PS50072"/>
    </source>
</evidence>
<dbReference type="Gene3D" id="2.40.100.10">
    <property type="entry name" value="Cyclophilin-like"/>
    <property type="match status" value="1"/>
</dbReference>
<dbReference type="InterPro" id="IPR029000">
    <property type="entry name" value="Cyclophilin-like_dom_sf"/>
</dbReference>
<dbReference type="CDD" id="cd00317">
    <property type="entry name" value="cyclophilin"/>
    <property type="match status" value="1"/>
</dbReference>
<dbReference type="PROSITE" id="PS50072">
    <property type="entry name" value="CSA_PPIASE_2"/>
    <property type="match status" value="1"/>
</dbReference>
<gene>
    <name evidence="7" type="ORF">C7B45_16880</name>
</gene>
<evidence type="ECO:0000256" key="5">
    <source>
        <dbReference type="RuleBase" id="RU363019"/>
    </source>
</evidence>
<dbReference type="PANTHER" id="PTHR45625">
    <property type="entry name" value="PEPTIDYL-PROLYL CIS-TRANS ISOMERASE-RELATED"/>
    <property type="match status" value="1"/>
</dbReference>
<feature type="domain" description="PPIase cyclophilin-type" evidence="6">
    <location>
        <begin position="10"/>
        <end position="126"/>
    </location>
</feature>
<evidence type="ECO:0000313" key="7">
    <source>
        <dbReference type="EMBL" id="PSR20039.1"/>
    </source>
</evidence>
<keyword evidence="4 5" id="KW-0413">Isomerase</keyword>
<evidence type="ECO:0000256" key="1">
    <source>
        <dbReference type="ARBA" id="ARBA00002388"/>
    </source>
</evidence>
<name>A0A2T2WCU0_9FIRM</name>
<dbReference type="Pfam" id="PF00160">
    <property type="entry name" value="Pro_isomerase"/>
    <property type="match status" value="1"/>
</dbReference>
<comment type="function">
    <text evidence="1 5">PPIases accelerate the folding of proteins. It catalyzes the cis-trans isomerization of proline imidic peptide bonds in oligopeptides.</text>
</comment>
<dbReference type="GO" id="GO:0003755">
    <property type="term" value="F:peptidyl-prolyl cis-trans isomerase activity"/>
    <property type="evidence" value="ECO:0007669"/>
    <property type="project" value="UniProtKB-UniRule"/>
</dbReference>
<comment type="catalytic activity">
    <reaction evidence="5">
        <text>[protein]-peptidylproline (omega=180) = [protein]-peptidylproline (omega=0)</text>
        <dbReference type="Rhea" id="RHEA:16237"/>
        <dbReference type="Rhea" id="RHEA-COMP:10747"/>
        <dbReference type="Rhea" id="RHEA-COMP:10748"/>
        <dbReference type="ChEBI" id="CHEBI:83833"/>
        <dbReference type="ChEBI" id="CHEBI:83834"/>
        <dbReference type="EC" id="5.2.1.8"/>
    </reaction>
</comment>
<reference evidence="7 8" key="1">
    <citation type="journal article" date="2014" name="BMC Genomics">
        <title>Comparison of environmental and isolate Sulfobacillus genomes reveals diverse carbon, sulfur, nitrogen, and hydrogen metabolisms.</title>
        <authorList>
            <person name="Justice N.B."/>
            <person name="Norman A."/>
            <person name="Brown C.T."/>
            <person name="Singh A."/>
            <person name="Thomas B.C."/>
            <person name="Banfield J.F."/>
        </authorList>
    </citation>
    <scope>NUCLEOTIDE SEQUENCE [LARGE SCALE GENOMIC DNA]</scope>
    <source>
        <strain evidence="7">AMDSBA3</strain>
    </source>
</reference>
<evidence type="ECO:0000313" key="8">
    <source>
        <dbReference type="Proteomes" id="UP000241848"/>
    </source>
</evidence>
<proteinExistence type="inferred from homology"/>
<evidence type="ECO:0000256" key="2">
    <source>
        <dbReference type="ARBA" id="ARBA00007365"/>
    </source>
</evidence>
<organism evidence="7 8">
    <name type="scientific">Sulfobacillus acidophilus</name>
    <dbReference type="NCBI Taxonomy" id="53633"/>
    <lineage>
        <taxon>Bacteria</taxon>
        <taxon>Bacillati</taxon>
        <taxon>Bacillota</taxon>
        <taxon>Clostridia</taxon>
        <taxon>Eubacteriales</taxon>
        <taxon>Clostridiales Family XVII. Incertae Sedis</taxon>
        <taxon>Sulfobacillus</taxon>
    </lineage>
</organism>
<evidence type="ECO:0000256" key="3">
    <source>
        <dbReference type="ARBA" id="ARBA00023110"/>
    </source>
</evidence>
<keyword evidence="3 5" id="KW-0697">Rotamase</keyword>
<comment type="caution">
    <text evidence="7">The sequence shown here is derived from an EMBL/GenBank/DDBJ whole genome shotgun (WGS) entry which is preliminary data.</text>
</comment>
<sequence>MTINPKDNYVAVVNTTAGSFTMDLFASQDPVAVNNFVFLSNQHFYDGDKFFRVLPSFVIQTGDPYNDGTGGPGYTWPAELPVPFPYQPGIVAMAVSDNNPNTNGSQFFICTGPESVDLNKEGMRIL</sequence>
<dbReference type="PRINTS" id="PR00153">
    <property type="entry name" value="CSAPPISMRASE"/>
</dbReference>
<accession>A0A2T2WCU0</accession>
<protein>
    <recommendedName>
        <fullName evidence="5">Peptidyl-prolyl cis-trans isomerase</fullName>
        <shortName evidence="5">PPIase</shortName>
        <ecNumber evidence="5">5.2.1.8</ecNumber>
    </recommendedName>
</protein>
<comment type="similarity">
    <text evidence="2 5">Belongs to the cyclophilin-type PPIase family.</text>
</comment>
<dbReference type="AlphaFoldDB" id="A0A2T2WCU0"/>
<dbReference type="SUPFAM" id="SSF50891">
    <property type="entry name" value="Cyclophilin-like"/>
    <property type="match status" value="1"/>
</dbReference>
<dbReference type="InterPro" id="IPR002130">
    <property type="entry name" value="Cyclophilin-type_PPIase_dom"/>
</dbReference>
<dbReference type="Proteomes" id="UP000241848">
    <property type="component" value="Unassembled WGS sequence"/>
</dbReference>